<dbReference type="SUPFAM" id="SSF52113">
    <property type="entry name" value="BRCT domain"/>
    <property type="match status" value="1"/>
</dbReference>
<feature type="compositionally biased region" description="Polar residues" evidence="1">
    <location>
        <begin position="262"/>
        <end position="274"/>
    </location>
</feature>
<feature type="compositionally biased region" description="Basic residues" evidence="1">
    <location>
        <begin position="506"/>
        <end position="524"/>
    </location>
</feature>
<feature type="compositionally biased region" description="Low complexity" evidence="1">
    <location>
        <begin position="276"/>
        <end position="299"/>
    </location>
</feature>
<feature type="compositionally biased region" description="Polar residues" evidence="1">
    <location>
        <begin position="381"/>
        <end position="395"/>
    </location>
</feature>
<evidence type="ECO:0000313" key="3">
    <source>
        <dbReference type="EMBL" id="KZT30653.1"/>
    </source>
</evidence>
<sequence length="757" mass="82564">MPQGMVPPTNIFSLSGQPICVFVEASGVQSRPKLIRSLRNAGATICHTPGDAQVILVDSSTLEGVQFVREWNSDPGKVVLESTWAGKCVRAGRLLWAADNWGGCACILSGDGQTVVQNSADEEAKSHLPTPSPTPTRPDPQPSSAHPVLPPQSQPLLSSSSMHFGNGAAAFPSNRASSSTSSQGIQSSAIPLQYPQFGTPPPTSMIQSQMTQPLSAQLQLTPQMATLLPPMPQIPQHMLPELLNNFLRMAYMLPPQYQQTYQGMQPGQVPQTPYTVPEQPQSQPLVQQQPYSPTRTSAISPPPPTAPPPVVSSSTAQRARASPFSKNHPSSLKRKAPLKSPSLYSPSPSSSSRATPAGSKGKERAYSSAESDKEEDEDETPNSSQMAHTGSSPSDSAPRRTILAPREEGHIFETDAGDALLFHVQVDLKNRMQVVQAIKKNSGKVTSDIETADYIILYTRSKTFNALYDSTEANGKLPIQPSFVMDCVEEKALLDHNHYILEHPDPKRKRKKAKTAKTKSKSKRNSVTQNKIPTPKVKRKPKKIVPILDGAEHGFDCNLQSPPPPTNESRLPSGKYLFTEEEKEYAKKYIELSLMRDPTTSGTRIAQRLAAKMPAHSPVSWHTTISRMNVFTDATRKKIMAERAEAKAASEAPSAKPSPDGTDNNGSAPDGTGSDIYDQELHFLINFLMTNDLNESEAETFARLETQARCQTSSNWIQFYDEHFGDITRALGVDAASQPQPAHPTLYKIEAKDEGLN</sequence>
<accession>A0A165W469</accession>
<feature type="compositionally biased region" description="Low complexity" evidence="1">
    <location>
        <begin position="176"/>
        <end position="190"/>
    </location>
</feature>
<feature type="compositionally biased region" description="Pro residues" evidence="1">
    <location>
        <begin position="130"/>
        <end position="141"/>
    </location>
</feature>
<name>A0A165W469_9AGAM</name>
<dbReference type="AlphaFoldDB" id="A0A165W469"/>
<dbReference type="Pfam" id="PF16589">
    <property type="entry name" value="BRCT_2"/>
    <property type="match status" value="1"/>
</dbReference>
<evidence type="ECO:0000313" key="4">
    <source>
        <dbReference type="Proteomes" id="UP000076761"/>
    </source>
</evidence>
<feature type="region of interest" description="Disordered" evidence="1">
    <location>
        <begin position="502"/>
        <end position="540"/>
    </location>
</feature>
<reference evidence="3 4" key="1">
    <citation type="journal article" date="2016" name="Mol. Biol. Evol.">
        <title>Comparative Genomics of Early-Diverging Mushroom-Forming Fungi Provides Insights into the Origins of Lignocellulose Decay Capabilities.</title>
        <authorList>
            <person name="Nagy L.G."/>
            <person name="Riley R."/>
            <person name="Tritt A."/>
            <person name="Adam C."/>
            <person name="Daum C."/>
            <person name="Floudas D."/>
            <person name="Sun H."/>
            <person name="Yadav J.S."/>
            <person name="Pangilinan J."/>
            <person name="Larsson K.H."/>
            <person name="Matsuura K."/>
            <person name="Barry K."/>
            <person name="Labutti K."/>
            <person name="Kuo R."/>
            <person name="Ohm R.A."/>
            <person name="Bhattacharya S.S."/>
            <person name="Shirouzu T."/>
            <person name="Yoshinaga Y."/>
            <person name="Martin F.M."/>
            <person name="Grigoriev I.V."/>
            <person name="Hibbett D.S."/>
        </authorList>
    </citation>
    <scope>NUCLEOTIDE SEQUENCE [LARGE SCALE GENOMIC DNA]</scope>
    <source>
        <strain evidence="3 4">HHB14362 ss-1</strain>
    </source>
</reference>
<dbReference type="EMBL" id="KV425551">
    <property type="protein sequence ID" value="KZT30653.1"/>
    <property type="molecule type" value="Genomic_DNA"/>
</dbReference>
<gene>
    <name evidence="3" type="ORF">NEOLEDRAFT_1144236</name>
</gene>
<dbReference type="Proteomes" id="UP000076761">
    <property type="component" value="Unassembled WGS sequence"/>
</dbReference>
<feature type="compositionally biased region" description="Low complexity" evidence="1">
    <location>
        <begin position="649"/>
        <end position="659"/>
    </location>
</feature>
<dbReference type="PROSITE" id="PS50172">
    <property type="entry name" value="BRCT"/>
    <property type="match status" value="1"/>
</dbReference>
<organism evidence="3 4">
    <name type="scientific">Neolentinus lepideus HHB14362 ss-1</name>
    <dbReference type="NCBI Taxonomy" id="1314782"/>
    <lineage>
        <taxon>Eukaryota</taxon>
        <taxon>Fungi</taxon>
        <taxon>Dikarya</taxon>
        <taxon>Basidiomycota</taxon>
        <taxon>Agaricomycotina</taxon>
        <taxon>Agaricomycetes</taxon>
        <taxon>Gloeophyllales</taxon>
        <taxon>Gloeophyllaceae</taxon>
        <taxon>Neolentinus</taxon>
    </lineage>
</organism>
<dbReference type="OrthoDB" id="3267102at2759"/>
<feature type="compositionally biased region" description="Polar residues" evidence="1">
    <location>
        <begin position="204"/>
        <end position="213"/>
    </location>
</feature>
<feature type="compositionally biased region" description="Pro residues" evidence="1">
    <location>
        <begin position="300"/>
        <end position="310"/>
    </location>
</feature>
<protein>
    <recommendedName>
        <fullName evidence="2">BRCT domain-containing protein</fullName>
    </recommendedName>
</protein>
<proteinExistence type="predicted"/>
<dbReference type="InParanoid" id="A0A165W469"/>
<keyword evidence="4" id="KW-1185">Reference proteome</keyword>
<evidence type="ECO:0000256" key="1">
    <source>
        <dbReference type="SAM" id="MobiDB-lite"/>
    </source>
</evidence>
<feature type="region of interest" description="Disordered" evidence="1">
    <location>
        <begin position="120"/>
        <end position="213"/>
    </location>
</feature>
<feature type="domain" description="BRCT" evidence="2">
    <location>
        <begin position="430"/>
        <end position="501"/>
    </location>
</feature>
<dbReference type="InterPro" id="IPR036420">
    <property type="entry name" value="BRCT_dom_sf"/>
</dbReference>
<feature type="compositionally biased region" description="Low complexity" evidence="1">
    <location>
        <begin position="338"/>
        <end position="352"/>
    </location>
</feature>
<feature type="region of interest" description="Disordered" evidence="1">
    <location>
        <begin position="642"/>
        <end position="673"/>
    </location>
</feature>
<evidence type="ECO:0000259" key="2">
    <source>
        <dbReference type="PROSITE" id="PS50172"/>
    </source>
</evidence>
<dbReference type="STRING" id="1314782.A0A165W469"/>
<dbReference type="InterPro" id="IPR001357">
    <property type="entry name" value="BRCT_dom"/>
</dbReference>
<dbReference type="Gene3D" id="3.40.50.10190">
    <property type="entry name" value="BRCT domain"/>
    <property type="match status" value="1"/>
</dbReference>
<feature type="region of interest" description="Disordered" evidence="1">
    <location>
        <begin position="262"/>
        <end position="399"/>
    </location>
</feature>